<evidence type="ECO:0000313" key="2">
    <source>
        <dbReference type="Proteomes" id="UP000008281"/>
    </source>
</evidence>
<evidence type="ECO:0000313" key="1">
    <source>
        <dbReference type="EMBL" id="EFP12445.1"/>
    </source>
</evidence>
<dbReference type="OrthoDB" id="5787548at2759"/>
<sequence>MGGSHKNLKTFTLFDADKGWLIYRLKPFKYEGEVKTFHESDSGLIDCSEGYYIMRNDGTLGTLVFNENGVMQFVVWL</sequence>
<protein>
    <submittedName>
        <fullName evidence="1">Uncharacterized protein</fullName>
    </submittedName>
</protein>
<dbReference type="AlphaFoldDB" id="E3LV18"/>
<gene>
    <name evidence="1" type="ORF">CRE_29446</name>
</gene>
<dbReference type="HOGENOM" id="CLU_922098_0_0_1"/>
<accession>E3LV18</accession>
<keyword evidence="2" id="KW-1185">Reference proteome</keyword>
<dbReference type="InParanoid" id="E3LV18"/>
<dbReference type="Proteomes" id="UP000008281">
    <property type="component" value="Unassembled WGS sequence"/>
</dbReference>
<organism evidence="2">
    <name type="scientific">Caenorhabditis remanei</name>
    <name type="common">Caenorhabditis vulgaris</name>
    <dbReference type="NCBI Taxonomy" id="31234"/>
    <lineage>
        <taxon>Eukaryota</taxon>
        <taxon>Metazoa</taxon>
        <taxon>Ecdysozoa</taxon>
        <taxon>Nematoda</taxon>
        <taxon>Chromadorea</taxon>
        <taxon>Rhabditida</taxon>
        <taxon>Rhabditina</taxon>
        <taxon>Rhabditomorpha</taxon>
        <taxon>Rhabditoidea</taxon>
        <taxon>Rhabditidae</taxon>
        <taxon>Peloderinae</taxon>
        <taxon>Caenorhabditis</taxon>
    </lineage>
</organism>
<dbReference type="EMBL" id="DS268416">
    <property type="protein sequence ID" value="EFP12445.1"/>
    <property type="molecule type" value="Genomic_DNA"/>
</dbReference>
<name>E3LV18_CAERE</name>
<proteinExistence type="predicted"/>
<reference evidence="1" key="1">
    <citation type="submission" date="2007-07" db="EMBL/GenBank/DDBJ databases">
        <title>PCAP assembly of the Caenorhabditis remanei genome.</title>
        <authorList>
            <consortium name="The Caenorhabditis remanei Sequencing Consortium"/>
            <person name="Wilson R.K."/>
        </authorList>
    </citation>
    <scope>NUCLEOTIDE SEQUENCE [LARGE SCALE GENOMIC DNA]</scope>
    <source>
        <strain evidence="1">PB4641</strain>
    </source>
</reference>